<dbReference type="EMBL" id="JBJDQH010000009">
    <property type="protein sequence ID" value="MFK4268778.1"/>
    <property type="molecule type" value="Genomic_DNA"/>
</dbReference>
<protein>
    <submittedName>
        <fullName evidence="1">Lasso RiPP family leader peptide-containing protein</fullName>
    </submittedName>
</protein>
<gene>
    <name evidence="1" type="ORF">ACI2L5_28080</name>
</gene>
<keyword evidence="2" id="KW-1185">Reference proteome</keyword>
<sequence>MEEEIEVYEPPTVTEIGDFAEVTLGRGSWGFEPDWTCYMFC</sequence>
<name>A0ABW8LS85_9ACTN</name>
<comment type="caution">
    <text evidence="1">The sequence shown here is derived from an EMBL/GenBank/DDBJ whole genome shotgun (WGS) entry which is preliminary data.</text>
</comment>
<dbReference type="NCBIfam" id="NF033521">
    <property type="entry name" value="lasso_leader_L3"/>
    <property type="match status" value="1"/>
</dbReference>
<accession>A0ABW8LS85</accession>
<proteinExistence type="predicted"/>
<dbReference type="RefSeq" id="WP_404747405.1">
    <property type="nucleotide sequence ID" value="NZ_JBJDQH010000009.1"/>
</dbReference>
<reference evidence="1 2" key="1">
    <citation type="submission" date="2024-11" db="EMBL/GenBank/DDBJ databases">
        <title>The Natural Products Discovery Center: Release of the First 8490 Sequenced Strains for Exploring Actinobacteria Biosynthetic Diversity.</title>
        <authorList>
            <person name="Kalkreuter E."/>
            <person name="Kautsar S.A."/>
            <person name="Yang D."/>
            <person name="Bader C.D."/>
            <person name="Teijaro C.N."/>
            <person name="Fluegel L."/>
            <person name="Davis C.M."/>
            <person name="Simpson J.R."/>
            <person name="Lauterbach L."/>
            <person name="Steele A.D."/>
            <person name="Gui C."/>
            <person name="Meng S."/>
            <person name="Li G."/>
            <person name="Viehrig K."/>
            <person name="Ye F."/>
            <person name="Su P."/>
            <person name="Kiefer A.F."/>
            <person name="Nichols A."/>
            <person name="Cepeda A.J."/>
            <person name="Yan W."/>
            <person name="Fan B."/>
            <person name="Jiang Y."/>
            <person name="Adhikari A."/>
            <person name="Zheng C.-J."/>
            <person name="Schuster L."/>
            <person name="Cowan T.M."/>
            <person name="Smanski M.J."/>
            <person name="Chevrette M.G."/>
            <person name="De Carvalho L.P.S."/>
            <person name="Shen B."/>
        </authorList>
    </citation>
    <scope>NUCLEOTIDE SEQUENCE [LARGE SCALE GENOMIC DNA]</scope>
    <source>
        <strain evidence="1 2">NPDC020863</strain>
    </source>
</reference>
<organism evidence="1 2">
    <name type="scientific">Streptomyces milbemycinicus</name>
    <dbReference type="NCBI Taxonomy" id="476552"/>
    <lineage>
        <taxon>Bacteria</taxon>
        <taxon>Bacillati</taxon>
        <taxon>Actinomycetota</taxon>
        <taxon>Actinomycetes</taxon>
        <taxon>Kitasatosporales</taxon>
        <taxon>Streptomycetaceae</taxon>
        <taxon>Streptomyces</taxon>
    </lineage>
</organism>
<evidence type="ECO:0000313" key="1">
    <source>
        <dbReference type="EMBL" id="MFK4268778.1"/>
    </source>
</evidence>
<evidence type="ECO:0000313" key="2">
    <source>
        <dbReference type="Proteomes" id="UP001620295"/>
    </source>
</evidence>
<dbReference type="Proteomes" id="UP001620295">
    <property type="component" value="Unassembled WGS sequence"/>
</dbReference>